<evidence type="ECO:0000313" key="2">
    <source>
        <dbReference type="Proteomes" id="UP000474957"/>
    </source>
</evidence>
<name>A0A6L5YX36_9RHOB</name>
<proteinExistence type="predicted"/>
<keyword evidence="2" id="KW-1185">Reference proteome</keyword>
<dbReference type="Proteomes" id="UP000474957">
    <property type="component" value="Unassembled WGS sequence"/>
</dbReference>
<comment type="caution">
    <text evidence="1">The sequence shown here is derived from an EMBL/GenBank/DDBJ whole genome shotgun (WGS) entry which is preliminary data.</text>
</comment>
<dbReference type="AlphaFoldDB" id="A0A6L5YX36"/>
<sequence length="214" mass="22800">MTPETVEALFTRGDGSFRFARWGRPLAPVVFGTEDASLDPIKDALRATAALGDLPVAETDPEFGANLLIFFVRDWAELAGVPNLDRLLPDLAPLLERLRRARANQYRSFRFDADGAISLCTILLRMDAALAALPAQTLASGQMVQSMLLWSDTAFATESPLATVTGSGHTAARPDIAALIRAAYDPVLPAASTEPAHAHRLAARAGLLLGRPGG</sequence>
<accession>A0A6L5YX36</accession>
<evidence type="ECO:0000313" key="1">
    <source>
        <dbReference type="EMBL" id="MSU88422.1"/>
    </source>
</evidence>
<reference evidence="1 2" key="1">
    <citation type="submission" date="2019-10" db="EMBL/GenBank/DDBJ databases">
        <title>Cognatihalovulum marinum gen. nov. sp. nov., a new member of the family Rhodobacteraceae isolated from deep seawater of the Northwest Indian Ocean.</title>
        <authorList>
            <person name="Ruan C."/>
            <person name="Wang J."/>
            <person name="Zheng X."/>
            <person name="Song L."/>
            <person name="Zhu Y."/>
            <person name="Huang Y."/>
            <person name="Lu Z."/>
            <person name="Du W."/>
            <person name="Huang L."/>
            <person name="Dai X."/>
        </authorList>
    </citation>
    <scope>NUCLEOTIDE SEQUENCE [LARGE SCALE GENOMIC DNA]</scope>
    <source>
        <strain evidence="1 2">2CG4</strain>
    </source>
</reference>
<dbReference type="EMBL" id="WIND01000001">
    <property type="protein sequence ID" value="MSU88422.1"/>
    <property type="molecule type" value="Genomic_DNA"/>
</dbReference>
<protein>
    <submittedName>
        <fullName evidence="1">Uncharacterized protein</fullName>
    </submittedName>
</protein>
<organism evidence="1 2">
    <name type="scientific">Halovulum marinum</name>
    <dbReference type="NCBI Taxonomy" id="2662447"/>
    <lineage>
        <taxon>Bacteria</taxon>
        <taxon>Pseudomonadati</taxon>
        <taxon>Pseudomonadota</taxon>
        <taxon>Alphaproteobacteria</taxon>
        <taxon>Rhodobacterales</taxon>
        <taxon>Paracoccaceae</taxon>
        <taxon>Halovulum</taxon>
    </lineage>
</organism>
<gene>
    <name evidence="1" type="ORF">GE300_02175</name>
</gene>